<sequence>MATQNPIKPLDENDFQKLKNQLTLVKHATNASHDTDLLIFENEQNDFFLMKGDEANRTAKTLLVTEDKNFSSPFGIKIGGDPEIKHQNINLFDKVVTGNRPKSLFSIPTPSSNGNPNEDRMTKNAGYLANKGWFDKDRIYYFKMKLKTSEVKFKTNIYYLSDVFFDQLNTPKLDQDTLFYFSQNKVYKFFKVK</sequence>
<organism evidence="1 2">
    <name type="scientific">Pedobacter ureilyticus</name>
    <dbReference type="NCBI Taxonomy" id="1393051"/>
    <lineage>
        <taxon>Bacteria</taxon>
        <taxon>Pseudomonadati</taxon>
        <taxon>Bacteroidota</taxon>
        <taxon>Sphingobacteriia</taxon>
        <taxon>Sphingobacteriales</taxon>
        <taxon>Sphingobacteriaceae</taxon>
        <taxon>Pedobacter</taxon>
    </lineage>
</organism>
<proteinExistence type="predicted"/>
<accession>A0ABW9J347</accession>
<evidence type="ECO:0000313" key="1">
    <source>
        <dbReference type="EMBL" id="MFN0254957.1"/>
    </source>
</evidence>
<dbReference type="RefSeq" id="WP_138722067.1">
    <property type="nucleotide sequence ID" value="NZ_SSHJ02000001.1"/>
</dbReference>
<reference evidence="1 2" key="1">
    <citation type="submission" date="2024-12" db="EMBL/GenBank/DDBJ databases">
        <authorList>
            <person name="Hu S."/>
        </authorList>
    </citation>
    <scope>NUCLEOTIDE SEQUENCE [LARGE SCALE GENOMIC DNA]</scope>
    <source>
        <strain evidence="1 2">THG-T11</strain>
    </source>
</reference>
<name>A0ABW9J347_9SPHI</name>
<keyword evidence="2" id="KW-1185">Reference proteome</keyword>
<comment type="caution">
    <text evidence="1">The sequence shown here is derived from an EMBL/GenBank/DDBJ whole genome shotgun (WGS) entry which is preliminary data.</text>
</comment>
<gene>
    <name evidence="1" type="ORF">E6A44_005195</name>
</gene>
<dbReference type="EMBL" id="SSHJ02000001">
    <property type="protein sequence ID" value="MFN0254957.1"/>
    <property type="molecule type" value="Genomic_DNA"/>
</dbReference>
<protein>
    <submittedName>
        <fullName evidence="1">Uncharacterized protein</fullName>
    </submittedName>
</protein>
<evidence type="ECO:0000313" key="2">
    <source>
        <dbReference type="Proteomes" id="UP001517247"/>
    </source>
</evidence>
<dbReference type="Proteomes" id="UP001517247">
    <property type="component" value="Unassembled WGS sequence"/>
</dbReference>